<evidence type="ECO:0000313" key="26">
    <source>
        <dbReference type="Proteomes" id="UP001213799"/>
    </source>
</evidence>
<dbReference type="GO" id="GO:0005634">
    <property type="term" value="C:nucleus"/>
    <property type="evidence" value="ECO:0007669"/>
    <property type="project" value="UniProtKB-SubCell"/>
</dbReference>
<dbReference type="Gene3D" id="2.40.30.270">
    <property type="match status" value="1"/>
</dbReference>
<keyword evidence="4 20" id="KW-0235">DNA replication</keyword>
<feature type="domain" description="DNA2/NAM7 helicase-like C-terminal" evidence="24">
    <location>
        <begin position="1318"/>
        <end position="1547"/>
    </location>
</feature>
<feature type="domain" description="DNA2/NAM7 helicase helicase" evidence="23">
    <location>
        <begin position="1246"/>
        <end position="1310"/>
    </location>
</feature>
<dbReference type="InterPro" id="IPR027417">
    <property type="entry name" value="P-loop_NTPase"/>
</dbReference>
<evidence type="ECO:0000256" key="16">
    <source>
        <dbReference type="ARBA" id="ARBA00023204"/>
    </source>
</evidence>
<dbReference type="Proteomes" id="UP001213799">
    <property type="component" value="Unassembled WGS sequence"/>
</dbReference>
<dbReference type="CDD" id="cd18808">
    <property type="entry name" value="SF1_C_Upf1"/>
    <property type="match status" value="1"/>
</dbReference>
<dbReference type="PANTHER" id="PTHR10887">
    <property type="entry name" value="DNA2/NAM7 HELICASE FAMILY"/>
    <property type="match status" value="1"/>
</dbReference>
<keyword evidence="18 20" id="KW-0511">Multifunctional enzyme</keyword>
<evidence type="ECO:0000256" key="9">
    <source>
        <dbReference type="ARBA" id="ARBA00022763"/>
    </source>
</evidence>
<evidence type="ECO:0000256" key="15">
    <source>
        <dbReference type="ARBA" id="ARBA00023125"/>
    </source>
</evidence>
<feature type="region of interest" description="Disordered" evidence="21">
    <location>
        <begin position="413"/>
        <end position="438"/>
    </location>
</feature>
<keyword evidence="12 20" id="KW-0067">ATP-binding</keyword>
<keyword evidence="7 20" id="KW-0547">Nucleotide-binding</keyword>
<comment type="catalytic activity">
    <reaction evidence="19 20">
        <text>ATP + H2O = ADP + phosphate + H(+)</text>
        <dbReference type="Rhea" id="RHEA:13065"/>
        <dbReference type="ChEBI" id="CHEBI:15377"/>
        <dbReference type="ChEBI" id="CHEBI:15378"/>
        <dbReference type="ChEBI" id="CHEBI:30616"/>
        <dbReference type="ChEBI" id="CHEBI:43474"/>
        <dbReference type="ChEBI" id="CHEBI:456216"/>
        <dbReference type="EC" id="3.6.4.12"/>
    </reaction>
</comment>
<proteinExistence type="inferred from homology"/>
<reference evidence="25" key="2">
    <citation type="submission" date="2023-01" db="EMBL/GenBank/DDBJ databases">
        <authorList>
            <person name="Petersen C."/>
        </authorList>
    </citation>
    <scope>NUCLEOTIDE SEQUENCE</scope>
    <source>
        <strain evidence="25">IBT 12815</strain>
    </source>
</reference>
<name>A0AAD6E0H1_9EURO</name>
<evidence type="ECO:0000259" key="22">
    <source>
        <dbReference type="Pfam" id="PF08696"/>
    </source>
</evidence>
<evidence type="ECO:0000256" key="3">
    <source>
        <dbReference type="ARBA" id="ARBA00022485"/>
    </source>
</evidence>
<evidence type="ECO:0000256" key="7">
    <source>
        <dbReference type="ARBA" id="ARBA00022741"/>
    </source>
</evidence>
<comment type="subcellular location">
    <subcellularLocation>
        <location evidence="20">Nucleus</location>
    </subcellularLocation>
    <subcellularLocation>
        <location evidence="20">Chromosome</location>
    </subcellularLocation>
</comment>
<evidence type="ECO:0000256" key="11">
    <source>
        <dbReference type="ARBA" id="ARBA00022806"/>
    </source>
</evidence>
<dbReference type="GO" id="GO:0017116">
    <property type="term" value="F:single-stranded DNA helicase activity"/>
    <property type="evidence" value="ECO:0007669"/>
    <property type="project" value="UniProtKB-UniRule"/>
</dbReference>
<dbReference type="GO" id="GO:0005737">
    <property type="term" value="C:cytoplasm"/>
    <property type="evidence" value="ECO:0007669"/>
    <property type="project" value="TreeGrafter"/>
</dbReference>
<dbReference type="SUPFAM" id="SSF52540">
    <property type="entry name" value="P-loop containing nucleoside triphosphate hydrolases"/>
    <property type="match status" value="1"/>
</dbReference>
<feature type="compositionally biased region" description="Polar residues" evidence="21">
    <location>
        <begin position="130"/>
        <end position="142"/>
    </location>
</feature>
<dbReference type="InterPro" id="IPR041679">
    <property type="entry name" value="DNA2/NAM7-like_C"/>
</dbReference>
<dbReference type="EC" id="3.1.-.-" evidence="20"/>
<keyword evidence="10 20" id="KW-0378">Hydrolase</keyword>
<evidence type="ECO:0000256" key="19">
    <source>
        <dbReference type="ARBA" id="ARBA00047995"/>
    </source>
</evidence>
<feature type="compositionally biased region" description="Low complexity" evidence="21">
    <location>
        <begin position="153"/>
        <end position="162"/>
    </location>
</feature>
<sequence>MATNNAYPISSNSRTKLNAFRFQEGEVAPEGPNSKDETKSVNGSKELKNSGPNGVAELMQASFDRGCPSPSEAHAPEAQVQESKPNKECPQTPGNRIPLADLISNAEDSFDPAPGPEVTPVEHVIWQHVPASSNPDTSSQTPAGRRRKRRHSSSPAGSPSNGNKKKVQKEPLDLHSIQALFKTPQHDMAAELWNNYMDKNMVDGPDDLPPPRFANLLSSSPQTPGSGRTSRDSSGLRRAISCTTDFPTSRTKRRRVNRLDVGTSRGIQRTSSNVESGRSKSSRINYLMEKIEKSIHMAPADVGPPGSSPLRHHMDARRCRSSSPTKDRRLHEPDEETTESPSAVLPEKVRPDTLPVLQESSSEFEDDDLDQGLMDLADPSEDPFIEPAHASNEFASLGSSGWAALDAEKSRSWQPKKNSMLDSKPSIPIPHNTTTNETKRDEFDDFEDEYDGLPDNLQEILAKCDTNPVPVYSSKQTITGPSLQKSDAANIPVNGSMHSKPPTAAPVKPEMVSSDDEFDDDFDLEAIEQTMKQADEGGPYNLKGRQAIKRYQTVDITKSTYLTPKGRTQPEQVLLVEDEKTRERKVIILRDSWFDTPCSKDSYIHLVGDFNTAGQCVVDNLNHMIILHPDHLISATVVADSIDCQRRAVLQDRVKVIAALERPQAFGVFFHEVFQEALKANQWDMESLKTLVEMVMGRHVEELYSIQMSIPEAVEYLMSRMPAVLDWADAFLHTKPQANSMVEDRNSSKLNLSINKLLEVEEHIWSPMYGLKGNIDATVQVTCREDKVEKNLVVPLELKTGRRDTNQSHRAQTALYTLLLSDRYDLDVTFGLLYYLELTKTLSIRGIRHELLQMIQVRNHLAGYIRERQQLPPMLKKARQCIRCYAKTPCLIYHKLSEDGDGETSALGEDFDAAVGHLNNGDRDFFRKWDELLTKEEGNLVKFRRELWTLLSSEREALGRCFGDVVIDPHSVYEENTGTKINRYQYTFVKRQAPPGFSFAESQISVGEPIVISDEKGHFALANGYVVHTSSSHIKVGVDRKLHNARSKTAGFDAVTNQSFRGIMEVGKEEPAALENPGEQLIYRIDKDEFSNGMAIVRNNLICMMDKDLFQARQLRQLIVEGQAPAFRTTSSSYTISDPGNLNVDQRQAIDKVMSAKDYALVLGMPGTGKTTTIAHIIRALVAQGKSVLLTSYTHTAVDNILLKIRDNNIRVLRIGATAKIHPDVQDFADLAAIPKSTIEELKDSYEKPQVVATTCLGVNHNIFNQRIFDYCIVDEASQITLPVCLGPIRMARTFILVGDHYQLPPLVQNKAAQEGGLDISLFKLLSDAQPDSVVNLEHQYRMCEEIMLLSNTLIYSGRLKCGTPQVAARSLDIPNINALEKFHVEDLSHPPPQSQREICPGTPSSPCWLRDLLTPSAKTRLVNTDPIGPAALEIAQGNRVVNHMEVFLCSQLVESFIASGIPARNIGVITFYRSQLSLLRQSLRRYTPDLEMHTTDKFQGRDKEVIILSCVRSNAENNVGELLRDWRRVNVAFTRAQTKLLVVGSRSTLRDGNELLCKYVRLMESKGWVYNLPGGAIDKHFFPSCTTQSQIISPGTALTPGSAKGKDKGKNKSPFSRSTREPLSPLNSRQPASGLRRPSKTGAKLFNGTNVVGNRPILRDIMNDLTG</sequence>
<dbReference type="Pfam" id="PF13087">
    <property type="entry name" value="AAA_12"/>
    <property type="match status" value="1"/>
</dbReference>
<evidence type="ECO:0000256" key="14">
    <source>
        <dbReference type="ARBA" id="ARBA00023014"/>
    </source>
</evidence>
<evidence type="ECO:0000256" key="21">
    <source>
        <dbReference type="SAM" id="MobiDB-lite"/>
    </source>
</evidence>
<comment type="similarity">
    <text evidence="2 20">Belongs to the DNA2/NAM7 helicase family.</text>
</comment>
<comment type="cofactor">
    <cofactor evidence="1">
        <name>[4Fe-4S] cluster</name>
        <dbReference type="ChEBI" id="CHEBI:49883"/>
    </cofactor>
</comment>
<keyword evidence="17 20" id="KW-0539">Nucleus</keyword>
<keyword evidence="3 20" id="KW-0004">4Fe-4S</keyword>
<keyword evidence="26" id="KW-1185">Reference proteome</keyword>
<evidence type="ECO:0000256" key="8">
    <source>
        <dbReference type="ARBA" id="ARBA00022759"/>
    </source>
</evidence>
<dbReference type="EC" id="3.6.4.12" evidence="20"/>
<dbReference type="CDD" id="cd18041">
    <property type="entry name" value="DEXXQc_DNA2"/>
    <property type="match status" value="1"/>
</dbReference>
<keyword evidence="6 20" id="KW-0479">Metal-binding</keyword>
<dbReference type="GO" id="GO:0017108">
    <property type="term" value="F:5'-flap endonuclease activity"/>
    <property type="evidence" value="ECO:0007669"/>
    <property type="project" value="UniProtKB-UniRule"/>
</dbReference>
<dbReference type="InterPro" id="IPR014808">
    <property type="entry name" value="DNA_replication_fac_Dna2_N"/>
</dbReference>
<evidence type="ECO:0000256" key="20">
    <source>
        <dbReference type="RuleBase" id="RU367041"/>
    </source>
</evidence>
<dbReference type="InterPro" id="IPR045055">
    <property type="entry name" value="DNA2/NAM7-like"/>
</dbReference>
<keyword evidence="16 20" id="KW-0234">DNA repair</keyword>
<dbReference type="EMBL" id="JAQJAE010000004">
    <property type="protein sequence ID" value="KAJ5597751.1"/>
    <property type="molecule type" value="Genomic_DNA"/>
</dbReference>
<evidence type="ECO:0000256" key="6">
    <source>
        <dbReference type="ARBA" id="ARBA00022723"/>
    </source>
</evidence>
<dbReference type="GO" id="GO:0071932">
    <property type="term" value="P:replication fork reversal"/>
    <property type="evidence" value="ECO:0007669"/>
    <property type="project" value="TreeGrafter"/>
</dbReference>
<evidence type="ECO:0000256" key="4">
    <source>
        <dbReference type="ARBA" id="ARBA00022705"/>
    </source>
</evidence>
<keyword evidence="20" id="KW-0158">Chromosome</keyword>
<comment type="function">
    <text evidence="20">Key enzyme involved in DNA replication and DNA repair. Involved in Okazaki fragments processing by cleaving long flaps that escape FEN1: flaps that are longer than 27 nucleotides are coated by replication protein A complex (RPA), leading to recruit DNA2 which cleaves the flap until it is too short to bind RPA and becomes a substrate for FEN1. Also involved in 5'-end resection of DNA during double-strand break (DSB) repair by mediating the cleavage of 5'-ssDNA.</text>
</comment>
<feature type="domain" description="DNA replication factor Dna2 N-terminal" evidence="22">
    <location>
        <begin position="579"/>
        <end position="781"/>
    </location>
</feature>
<dbReference type="CDD" id="cd22318">
    <property type="entry name" value="DNA2_N-like"/>
    <property type="match status" value="1"/>
</dbReference>
<dbReference type="Pfam" id="PF13086">
    <property type="entry name" value="AAA_11"/>
    <property type="match status" value="2"/>
</dbReference>
<evidence type="ECO:0000259" key="24">
    <source>
        <dbReference type="Pfam" id="PF13087"/>
    </source>
</evidence>
<keyword evidence="11 20" id="KW-0347">Helicase</keyword>
<dbReference type="InterPro" id="IPR026851">
    <property type="entry name" value="Dna2/JHS1_DEXXQ-box"/>
</dbReference>
<dbReference type="GO" id="GO:0005694">
    <property type="term" value="C:chromosome"/>
    <property type="evidence" value="ECO:0007669"/>
    <property type="project" value="UniProtKB-SubCell"/>
</dbReference>
<dbReference type="FunFam" id="3.40.50.300:FF:000789">
    <property type="entry name" value="DNA replication ATP-dependent helicase/nuclease DNA2"/>
    <property type="match status" value="1"/>
</dbReference>
<protein>
    <recommendedName>
        <fullName evidence="20">DNA replication ATP-dependent helicase/nuclease</fullName>
        <ecNumber evidence="20">3.1.-.-</ecNumber>
        <ecNumber evidence="20">3.6.4.12</ecNumber>
    </recommendedName>
</protein>
<dbReference type="GO" id="GO:0005524">
    <property type="term" value="F:ATP binding"/>
    <property type="evidence" value="ECO:0007669"/>
    <property type="project" value="UniProtKB-UniRule"/>
</dbReference>
<keyword evidence="14 20" id="KW-0411">Iron-sulfur</keyword>
<evidence type="ECO:0000256" key="10">
    <source>
        <dbReference type="ARBA" id="ARBA00022801"/>
    </source>
</evidence>
<dbReference type="GO" id="GO:0051539">
    <property type="term" value="F:4 iron, 4 sulfur cluster binding"/>
    <property type="evidence" value="ECO:0007669"/>
    <property type="project" value="UniProtKB-UniRule"/>
</dbReference>
<feature type="compositionally biased region" description="Polar residues" evidence="21">
    <location>
        <begin position="216"/>
        <end position="228"/>
    </location>
</feature>
<keyword evidence="9 20" id="KW-0227">DNA damage</keyword>
<evidence type="ECO:0000256" key="2">
    <source>
        <dbReference type="ARBA" id="ARBA00007913"/>
    </source>
</evidence>
<evidence type="ECO:0000256" key="18">
    <source>
        <dbReference type="ARBA" id="ARBA00023268"/>
    </source>
</evidence>
<dbReference type="GO" id="GO:0006281">
    <property type="term" value="P:DNA repair"/>
    <property type="evidence" value="ECO:0007669"/>
    <property type="project" value="UniProtKB-KW"/>
</dbReference>
<keyword evidence="15 20" id="KW-0238">DNA-binding</keyword>
<dbReference type="GO" id="GO:0003677">
    <property type="term" value="F:DNA binding"/>
    <property type="evidence" value="ECO:0007669"/>
    <property type="project" value="UniProtKB-UniRule"/>
</dbReference>
<dbReference type="Gene3D" id="3.40.50.300">
    <property type="entry name" value="P-loop containing nucleotide triphosphate hydrolases"/>
    <property type="match status" value="3"/>
</dbReference>
<organism evidence="25 26">
    <name type="scientific">Penicillium hordei</name>
    <dbReference type="NCBI Taxonomy" id="40994"/>
    <lineage>
        <taxon>Eukaryota</taxon>
        <taxon>Fungi</taxon>
        <taxon>Dikarya</taxon>
        <taxon>Ascomycota</taxon>
        <taxon>Pezizomycotina</taxon>
        <taxon>Eurotiomycetes</taxon>
        <taxon>Eurotiomycetidae</taxon>
        <taxon>Eurotiales</taxon>
        <taxon>Aspergillaceae</taxon>
        <taxon>Penicillium</taxon>
    </lineage>
</organism>
<feature type="region of interest" description="Disordered" evidence="21">
    <location>
        <begin position="1"/>
        <end position="169"/>
    </location>
</feature>
<dbReference type="FunFam" id="3.40.50.300:FF:001170">
    <property type="entry name" value="DNA replication helicase Dna2"/>
    <property type="match status" value="1"/>
</dbReference>
<keyword evidence="8" id="KW-0255">Endonuclease</keyword>
<accession>A0AAD6E0H1</accession>
<dbReference type="GeneID" id="81589132"/>
<evidence type="ECO:0000256" key="13">
    <source>
        <dbReference type="ARBA" id="ARBA00023004"/>
    </source>
</evidence>
<gene>
    <name evidence="25" type="ORF">N7537_007835</name>
</gene>
<evidence type="ECO:0000259" key="23">
    <source>
        <dbReference type="Pfam" id="PF13086"/>
    </source>
</evidence>
<feature type="compositionally biased region" description="Polar residues" evidence="21">
    <location>
        <begin position="1"/>
        <end position="16"/>
    </location>
</feature>
<feature type="region of interest" description="Disordered" evidence="21">
    <location>
        <begin position="497"/>
        <end position="516"/>
    </location>
</feature>
<keyword evidence="13 20" id="KW-0408">Iron</keyword>
<dbReference type="FunFam" id="3.90.320.10:FF:000001">
    <property type="entry name" value="DNA replication helicase Dna2"/>
    <property type="match status" value="1"/>
</dbReference>
<dbReference type="Gene3D" id="3.90.320.10">
    <property type="match status" value="1"/>
</dbReference>
<evidence type="ECO:0000256" key="12">
    <source>
        <dbReference type="ARBA" id="ARBA00022840"/>
    </source>
</evidence>
<feature type="region of interest" description="Disordered" evidence="21">
    <location>
        <begin position="203"/>
        <end position="281"/>
    </location>
</feature>
<feature type="region of interest" description="Disordered" evidence="21">
    <location>
        <begin position="1592"/>
        <end position="1649"/>
    </location>
</feature>
<dbReference type="InterPro" id="IPR011604">
    <property type="entry name" value="PDDEXK-like_dom_sf"/>
</dbReference>
<dbReference type="GO" id="GO:0046872">
    <property type="term" value="F:metal ion binding"/>
    <property type="evidence" value="ECO:0007669"/>
    <property type="project" value="UniProtKB-UniRule"/>
</dbReference>
<evidence type="ECO:0000313" key="25">
    <source>
        <dbReference type="EMBL" id="KAJ5597751.1"/>
    </source>
</evidence>
<evidence type="ECO:0000256" key="5">
    <source>
        <dbReference type="ARBA" id="ARBA00022722"/>
    </source>
</evidence>
<dbReference type="Pfam" id="PF08696">
    <property type="entry name" value="Dna2"/>
    <property type="match status" value="1"/>
</dbReference>
<dbReference type="InterPro" id="IPR047187">
    <property type="entry name" value="SF1_C_Upf1"/>
</dbReference>
<feature type="region of interest" description="Disordered" evidence="21">
    <location>
        <begin position="296"/>
        <end position="351"/>
    </location>
</feature>
<feature type="compositionally biased region" description="Polar residues" evidence="21">
    <location>
        <begin position="265"/>
        <end position="276"/>
    </location>
</feature>
<dbReference type="PANTHER" id="PTHR10887:SF433">
    <property type="entry name" value="DNA REPLICATION ATP-DEPENDENT HELICASE_NUCLEASE DNA2"/>
    <property type="match status" value="1"/>
</dbReference>
<dbReference type="InterPro" id="IPR041677">
    <property type="entry name" value="DNA2/NAM7_AAA_11"/>
</dbReference>
<dbReference type="GO" id="GO:0033567">
    <property type="term" value="P:DNA replication, Okazaki fragment processing"/>
    <property type="evidence" value="ECO:0007669"/>
    <property type="project" value="UniProtKB-UniRule"/>
</dbReference>
<comment type="caution">
    <text evidence="25">The sequence shown here is derived from an EMBL/GenBank/DDBJ whole genome shotgun (WGS) entry which is preliminary data.</text>
</comment>
<feature type="domain" description="DNA2/NAM7 helicase helicase" evidence="23">
    <location>
        <begin position="1141"/>
        <end position="1229"/>
    </location>
</feature>
<reference evidence="25" key="1">
    <citation type="journal article" date="2023" name="IMA Fungus">
        <title>Comparative genomic study of the Penicillium genus elucidates a diverse pangenome and 15 lateral gene transfer events.</title>
        <authorList>
            <person name="Petersen C."/>
            <person name="Sorensen T."/>
            <person name="Nielsen M.R."/>
            <person name="Sondergaard T.E."/>
            <person name="Sorensen J.L."/>
            <person name="Fitzpatrick D.A."/>
            <person name="Frisvad J.C."/>
            <person name="Nielsen K.L."/>
        </authorList>
    </citation>
    <scope>NUCLEOTIDE SEQUENCE</scope>
    <source>
        <strain evidence="25">IBT 12815</strain>
    </source>
</reference>
<keyword evidence="5 20" id="KW-0540">Nuclease</keyword>
<dbReference type="RefSeq" id="XP_056750966.1">
    <property type="nucleotide sequence ID" value="XM_056898890.1"/>
</dbReference>
<evidence type="ECO:0000256" key="17">
    <source>
        <dbReference type="ARBA" id="ARBA00023242"/>
    </source>
</evidence>
<evidence type="ECO:0000256" key="1">
    <source>
        <dbReference type="ARBA" id="ARBA00001966"/>
    </source>
</evidence>